<evidence type="ECO:0000313" key="3">
    <source>
        <dbReference type="Proteomes" id="UP000198614"/>
    </source>
</evidence>
<feature type="domain" description="Methyltransferase FkbM" evidence="1">
    <location>
        <begin position="92"/>
        <end position="258"/>
    </location>
</feature>
<gene>
    <name evidence="2" type="ORF">SAMN05216260_110235</name>
</gene>
<evidence type="ECO:0000259" key="1">
    <source>
        <dbReference type="Pfam" id="PF05050"/>
    </source>
</evidence>
<dbReference type="InterPro" id="IPR006342">
    <property type="entry name" value="FkbM_mtfrase"/>
</dbReference>
<dbReference type="GO" id="GO:0008168">
    <property type="term" value="F:methyltransferase activity"/>
    <property type="evidence" value="ECO:0007669"/>
    <property type="project" value="UniProtKB-KW"/>
</dbReference>
<dbReference type="EMBL" id="FNAX01000010">
    <property type="protein sequence ID" value="SDF75390.1"/>
    <property type="molecule type" value="Genomic_DNA"/>
</dbReference>
<dbReference type="CDD" id="cd02440">
    <property type="entry name" value="AdoMet_MTases"/>
    <property type="match status" value="1"/>
</dbReference>
<reference evidence="2 3" key="1">
    <citation type="submission" date="2016-10" db="EMBL/GenBank/DDBJ databases">
        <authorList>
            <person name="de Groot N.N."/>
        </authorList>
    </citation>
    <scope>NUCLEOTIDE SEQUENCE [LARGE SCALE GENOMIC DNA]</scope>
    <source>
        <strain evidence="2 3">CGMCC 4.1859</strain>
    </source>
</reference>
<dbReference type="NCBIfam" id="TIGR01444">
    <property type="entry name" value="fkbM_fam"/>
    <property type="match status" value="1"/>
</dbReference>
<organism evidence="2 3">
    <name type="scientific">Streptomyces griseoaurantiacus</name>
    <dbReference type="NCBI Taxonomy" id="68213"/>
    <lineage>
        <taxon>Bacteria</taxon>
        <taxon>Bacillati</taxon>
        <taxon>Actinomycetota</taxon>
        <taxon>Actinomycetes</taxon>
        <taxon>Kitasatosporales</taxon>
        <taxon>Streptomycetaceae</taxon>
        <taxon>Streptomyces</taxon>
        <taxon>Streptomyces aurantiacus group</taxon>
    </lineage>
</organism>
<dbReference type="PANTHER" id="PTHR34203:SF15">
    <property type="entry name" value="SLL1173 PROTEIN"/>
    <property type="match status" value="1"/>
</dbReference>
<protein>
    <submittedName>
        <fullName evidence="2">Methyltransferase, FkbM family</fullName>
    </submittedName>
</protein>
<dbReference type="GO" id="GO:0032259">
    <property type="term" value="P:methylation"/>
    <property type="evidence" value="ECO:0007669"/>
    <property type="project" value="UniProtKB-KW"/>
</dbReference>
<dbReference type="AlphaFoldDB" id="A0A1G7NQ23"/>
<dbReference type="Pfam" id="PF05050">
    <property type="entry name" value="Methyltransf_21"/>
    <property type="match status" value="1"/>
</dbReference>
<evidence type="ECO:0000313" key="2">
    <source>
        <dbReference type="EMBL" id="SDF75390.1"/>
    </source>
</evidence>
<dbReference type="SUPFAM" id="SSF53335">
    <property type="entry name" value="S-adenosyl-L-methionine-dependent methyltransferases"/>
    <property type="match status" value="1"/>
</dbReference>
<name>A0A1G7NQ23_9ACTN</name>
<dbReference type="Proteomes" id="UP000198614">
    <property type="component" value="Unassembled WGS sequence"/>
</dbReference>
<keyword evidence="2" id="KW-0808">Transferase</keyword>
<dbReference type="InterPro" id="IPR029063">
    <property type="entry name" value="SAM-dependent_MTases_sf"/>
</dbReference>
<dbReference type="Gene3D" id="3.40.50.150">
    <property type="entry name" value="Vaccinia Virus protein VP39"/>
    <property type="match status" value="1"/>
</dbReference>
<proteinExistence type="predicted"/>
<dbReference type="PANTHER" id="PTHR34203">
    <property type="entry name" value="METHYLTRANSFERASE, FKBM FAMILY PROTEIN"/>
    <property type="match status" value="1"/>
</dbReference>
<sequence length="306" mass="32926">MAGLSVLPPAIARAYVRHVPGSVGKSRVVGAYLNDALREAPRRRRCRTRFGARFNVDTQDLIQRYIYMFGVWEPNLTGWLSSRLKPGDVFVDVGANVGYYSVLGARLVGPSGGVVAVEASPPFAELLRENLRLNGAGNVRVVNQAVSDREETVSLVLASSANMGANSIVPYEGPIEARYEVPASPLHQLLSDDEVQRARVIKIDVEGAEGKAVRGLAPLLGRLRPDAEITVEVTPSRMAELGDSAAELLGTFASAGFHPYRLANDYSPASYPAAIHAPLSPLPRLEGDVTGESDLVFSRVDADRLP</sequence>
<dbReference type="InterPro" id="IPR052514">
    <property type="entry name" value="SAM-dependent_MTase"/>
</dbReference>
<keyword evidence="2" id="KW-0489">Methyltransferase</keyword>
<accession>A0A1G7NQ23</accession>